<sequence>MNYSPVLTISLVNAKIKKVLTKHIKLLTNSNFEIFNRPLESQTWIFNAENKTSDMTFMTQQRGQVGNALLYSRNRVDLGYRVGHYNGCVKFECNDSLISTRRNFWCTQTQKPKTNIIVESIYPSLRSESKIYRQNYEIKNICCDSKKINFHDLDSLNSVEYISSSDPLDFVLCFWLIAFVFLDKLHVDFMSVVHFFFGQQESVSDFFFGQQMVILHFFFGQHESFSDFSFGQQESASDFFFGQQRCTYFRTFTFIFLLQLYDFFLPAT</sequence>
<gene>
    <name evidence="1" type="ORF">AGLY_001688</name>
</gene>
<comment type="caution">
    <text evidence="1">The sequence shown here is derived from an EMBL/GenBank/DDBJ whole genome shotgun (WGS) entry which is preliminary data.</text>
</comment>
<evidence type="ECO:0000313" key="2">
    <source>
        <dbReference type="Proteomes" id="UP000475862"/>
    </source>
</evidence>
<dbReference type="Proteomes" id="UP000475862">
    <property type="component" value="Unassembled WGS sequence"/>
</dbReference>
<accession>A0A6G0U5V0</accession>
<reference evidence="1 2" key="1">
    <citation type="submission" date="2019-08" db="EMBL/GenBank/DDBJ databases">
        <title>The genome of the soybean aphid Biotype 1, its phylome, world population structure and adaptation to the North American continent.</title>
        <authorList>
            <person name="Giordano R."/>
            <person name="Donthu R.K."/>
            <person name="Hernandez A.G."/>
            <person name="Wright C.L."/>
            <person name="Zimin A.V."/>
        </authorList>
    </citation>
    <scope>NUCLEOTIDE SEQUENCE [LARGE SCALE GENOMIC DNA]</scope>
    <source>
        <tissue evidence="1">Whole aphids</tissue>
    </source>
</reference>
<dbReference type="EMBL" id="VYZN01000003">
    <property type="protein sequence ID" value="KAE9543999.1"/>
    <property type="molecule type" value="Genomic_DNA"/>
</dbReference>
<keyword evidence="2" id="KW-1185">Reference proteome</keyword>
<name>A0A6G0U5V0_APHGL</name>
<organism evidence="1 2">
    <name type="scientific">Aphis glycines</name>
    <name type="common">Soybean aphid</name>
    <dbReference type="NCBI Taxonomy" id="307491"/>
    <lineage>
        <taxon>Eukaryota</taxon>
        <taxon>Metazoa</taxon>
        <taxon>Ecdysozoa</taxon>
        <taxon>Arthropoda</taxon>
        <taxon>Hexapoda</taxon>
        <taxon>Insecta</taxon>
        <taxon>Pterygota</taxon>
        <taxon>Neoptera</taxon>
        <taxon>Paraneoptera</taxon>
        <taxon>Hemiptera</taxon>
        <taxon>Sternorrhyncha</taxon>
        <taxon>Aphidomorpha</taxon>
        <taxon>Aphidoidea</taxon>
        <taxon>Aphididae</taxon>
        <taxon>Aphidini</taxon>
        <taxon>Aphis</taxon>
        <taxon>Aphis</taxon>
    </lineage>
</organism>
<evidence type="ECO:0000313" key="1">
    <source>
        <dbReference type="EMBL" id="KAE9543999.1"/>
    </source>
</evidence>
<dbReference type="AlphaFoldDB" id="A0A6G0U5V0"/>
<protein>
    <submittedName>
        <fullName evidence="1">Uncharacterized protein</fullName>
    </submittedName>
</protein>
<proteinExistence type="predicted"/>